<evidence type="ECO:0000313" key="2">
    <source>
        <dbReference type="EMBL" id="OUR93114.1"/>
    </source>
</evidence>
<organism evidence="2 3">
    <name type="scientific">Halobacteriovorax marinus</name>
    <dbReference type="NCBI Taxonomy" id="97084"/>
    <lineage>
        <taxon>Bacteria</taxon>
        <taxon>Pseudomonadati</taxon>
        <taxon>Bdellovibrionota</taxon>
        <taxon>Bacteriovoracia</taxon>
        <taxon>Bacteriovoracales</taxon>
        <taxon>Halobacteriovoraceae</taxon>
        <taxon>Halobacteriovorax</taxon>
    </lineage>
</organism>
<dbReference type="EMBL" id="MAAO01000016">
    <property type="protein sequence ID" value="OUR93114.1"/>
    <property type="molecule type" value="Genomic_DNA"/>
</dbReference>
<sequence length="62" mass="6426">MKTLITISILFSFGTSANVGEGDTSCIKNQSTQARNTGKSKATKGETVTASKEASKSTQVGK</sequence>
<evidence type="ECO:0000256" key="1">
    <source>
        <dbReference type="SAM" id="MobiDB-lite"/>
    </source>
</evidence>
<dbReference type="AlphaFoldDB" id="A0A1Y5F1U9"/>
<proteinExistence type="predicted"/>
<comment type="caution">
    <text evidence="2">The sequence shown here is derived from an EMBL/GenBank/DDBJ whole genome shotgun (WGS) entry which is preliminary data.</text>
</comment>
<evidence type="ECO:0000313" key="3">
    <source>
        <dbReference type="Proteomes" id="UP000196531"/>
    </source>
</evidence>
<feature type="region of interest" description="Disordered" evidence="1">
    <location>
        <begin position="30"/>
        <end position="62"/>
    </location>
</feature>
<dbReference type="Proteomes" id="UP000196531">
    <property type="component" value="Unassembled WGS sequence"/>
</dbReference>
<gene>
    <name evidence="2" type="ORF">A9Q84_21670</name>
</gene>
<reference evidence="3" key="1">
    <citation type="journal article" date="2017" name="Proc. Natl. Acad. Sci. U.S.A.">
        <title>Simulation of Deepwater Horizon oil plume reveals substrate specialization within a complex community of hydrocarbon-degraders.</title>
        <authorList>
            <person name="Hu P."/>
            <person name="Dubinsky E.A."/>
            <person name="Probst A.J."/>
            <person name="Wang J."/>
            <person name="Sieber C.M.K."/>
            <person name="Tom L.M."/>
            <person name="Gardinali P."/>
            <person name="Banfield J.F."/>
            <person name="Atlas R.M."/>
            <person name="Andersen G.L."/>
        </authorList>
    </citation>
    <scope>NUCLEOTIDE SEQUENCE [LARGE SCALE GENOMIC DNA]</scope>
</reference>
<accession>A0A1Y5F1U9</accession>
<name>A0A1Y5F1U9_9BACT</name>
<protein>
    <submittedName>
        <fullName evidence="2">Uncharacterized protein</fullName>
    </submittedName>
</protein>